<gene>
    <name evidence="2" type="primary">ygjV</name>
    <name evidence="2" type="ORF">VQ7734_03958</name>
</gene>
<feature type="transmembrane region" description="Helical" evidence="1">
    <location>
        <begin position="44"/>
        <end position="63"/>
    </location>
</feature>
<dbReference type="InterPro" id="IPR026267">
    <property type="entry name" value="YgjV"/>
</dbReference>
<name>A0A1M7YZV5_9VIBR</name>
<dbReference type="Pfam" id="PF10688">
    <property type="entry name" value="Imp-YgjV"/>
    <property type="match status" value="1"/>
</dbReference>
<reference evidence="3" key="1">
    <citation type="submission" date="2016-12" db="EMBL/GenBank/DDBJ databases">
        <authorList>
            <person name="Rodrigo-Torres L."/>
            <person name="Arahal R.D."/>
            <person name="Lucena T."/>
        </authorList>
    </citation>
    <scope>NUCLEOTIDE SEQUENCE [LARGE SCALE GENOMIC DNA]</scope>
</reference>
<evidence type="ECO:0000256" key="1">
    <source>
        <dbReference type="SAM" id="Phobius"/>
    </source>
</evidence>
<feature type="transmembrane region" description="Helical" evidence="1">
    <location>
        <begin position="143"/>
        <end position="161"/>
    </location>
</feature>
<feature type="transmembrane region" description="Helical" evidence="1">
    <location>
        <begin position="98"/>
        <end position="114"/>
    </location>
</feature>
<evidence type="ECO:0000313" key="3">
    <source>
        <dbReference type="Proteomes" id="UP000184600"/>
    </source>
</evidence>
<keyword evidence="1" id="KW-0812">Transmembrane</keyword>
<proteinExistence type="predicted"/>
<keyword evidence="3" id="KW-1185">Reference proteome</keyword>
<dbReference type="RefSeq" id="WP_073585636.1">
    <property type="nucleotide sequence ID" value="NZ_AP024897.1"/>
</dbReference>
<accession>A0A1M7YZV5</accession>
<evidence type="ECO:0000313" key="2">
    <source>
        <dbReference type="EMBL" id="SHO58188.1"/>
    </source>
</evidence>
<organism evidence="2 3">
    <name type="scientific">Vibrio quintilis</name>
    <dbReference type="NCBI Taxonomy" id="1117707"/>
    <lineage>
        <taxon>Bacteria</taxon>
        <taxon>Pseudomonadati</taxon>
        <taxon>Pseudomonadota</taxon>
        <taxon>Gammaproteobacteria</taxon>
        <taxon>Vibrionales</taxon>
        <taxon>Vibrionaceae</taxon>
        <taxon>Vibrio</taxon>
    </lineage>
</organism>
<sequence length="173" mass="19094">MDLDISVAQALGFVSYGLGISTFYQKNDRRLKIVMLIFNLNHLLHFLLLGSIVSALSAALSAMRTASSIFTSSKYIAFFFMVVGFGFGIYLAEHWWDLWPVMGTMIGTFAVFCLQGIPMRIAFLTGAICWLTNNILVGSIGGTLLEATLICVNSLTIYRLLRDSKQNMASQAT</sequence>
<dbReference type="Proteomes" id="UP000184600">
    <property type="component" value="Unassembled WGS sequence"/>
</dbReference>
<keyword evidence="1" id="KW-1133">Transmembrane helix</keyword>
<dbReference type="STRING" id="1117707.VQ7734_03958"/>
<dbReference type="EMBL" id="FRFG01000058">
    <property type="protein sequence ID" value="SHO58188.1"/>
    <property type="molecule type" value="Genomic_DNA"/>
</dbReference>
<keyword evidence="1" id="KW-0472">Membrane</keyword>
<feature type="transmembrane region" description="Helical" evidence="1">
    <location>
        <begin position="75"/>
        <end position="92"/>
    </location>
</feature>
<dbReference type="AlphaFoldDB" id="A0A1M7YZV5"/>
<dbReference type="InterPro" id="IPR019629">
    <property type="entry name" value="Uncharacterised_HI1736/YgjV"/>
</dbReference>
<protein>
    <submittedName>
        <fullName evidence="2">Inner membrane protein YgjV</fullName>
    </submittedName>
</protein>
<feature type="transmembrane region" description="Helical" evidence="1">
    <location>
        <begin position="7"/>
        <end position="24"/>
    </location>
</feature>
<dbReference type="OrthoDB" id="7858522at2"/>
<dbReference type="PIRSF" id="PIRSF011443">
    <property type="entry name" value="YgjV"/>
    <property type="match status" value="1"/>
</dbReference>